<evidence type="ECO:0000259" key="2">
    <source>
        <dbReference type="PROSITE" id="PS50405"/>
    </source>
</evidence>
<gene>
    <name evidence="3" type="ORF">LCGC14_0270370</name>
</gene>
<evidence type="ECO:0000259" key="1">
    <source>
        <dbReference type="PROSITE" id="PS50404"/>
    </source>
</evidence>
<dbReference type="Gene3D" id="3.40.30.10">
    <property type="entry name" value="Glutaredoxin"/>
    <property type="match status" value="1"/>
</dbReference>
<dbReference type="Pfam" id="PF00043">
    <property type="entry name" value="GST_C"/>
    <property type="match status" value="1"/>
</dbReference>
<dbReference type="SFLD" id="SFLDS00019">
    <property type="entry name" value="Glutathione_Transferase_(cytos"/>
    <property type="match status" value="1"/>
</dbReference>
<dbReference type="EMBL" id="LAZR01000149">
    <property type="protein sequence ID" value="KKN86338.1"/>
    <property type="molecule type" value="Genomic_DNA"/>
</dbReference>
<dbReference type="InterPro" id="IPR010987">
    <property type="entry name" value="Glutathione-S-Trfase_C-like"/>
</dbReference>
<dbReference type="SUPFAM" id="SSF47616">
    <property type="entry name" value="GST C-terminal domain-like"/>
    <property type="match status" value="1"/>
</dbReference>
<sequence>MITLHHVEQTRSMRTLWLLHELEVPFEVSIHAFDKSLRDPGYLAISPAGRVPSLEIDGERMFETGAIAEYLCERFSPDRLGRMPGAPDRMAWLVWIHFAETVSQHCAALTQQHVALRDDSMRSPIVMKLEAARLMKCYDAIEARLGGGILTQDYLLMSGFTAADVNVGQAIYMAQHFAKLDNQPNVAAWYARITDREAFQLSLPKDVPLFDRSFYDPWPVE</sequence>
<dbReference type="Pfam" id="PF13409">
    <property type="entry name" value="GST_N_2"/>
    <property type="match status" value="1"/>
</dbReference>
<organism evidence="3">
    <name type="scientific">marine sediment metagenome</name>
    <dbReference type="NCBI Taxonomy" id="412755"/>
    <lineage>
        <taxon>unclassified sequences</taxon>
        <taxon>metagenomes</taxon>
        <taxon>ecological metagenomes</taxon>
    </lineage>
</organism>
<dbReference type="Gene3D" id="1.20.1050.10">
    <property type="match status" value="1"/>
</dbReference>
<dbReference type="SFLD" id="SFLDG01150">
    <property type="entry name" value="Main.1:_Beta-like"/>
    <property type="match status" value="1"/>
</dbReference>
<name>A0A0F9X4A9_9ZZZZ</name>
<feature type="domain" description="GST N-terminal" evidence="1">
    <location>
        <begin position="1"/>
        <end position="79"/>
    </location>
</feature>
<dbReference type="InterPro" id="IPR036282">
    <property type="entry name" value="Glutathione-S-Trfase_C_sf"/>
</dbReference>
<dbReference type="InterPro" id="IPR036249">
    <property type="entry name" value="Thioredoxin-like_sf"/>
</dbReference>
<accession>A0A0F9X4A9</accession>
<dbReference type="AlphaFoldDB" id="A0A0F9X4A9"/>
<evidence type="ECO:0000313" key="3">
    <source>
        <dbReference type="EMBL" id="KKN86338.1"/>
    </source>
</evidence>
<dbReference type="PROSITE" id="PS50405">
    <property type="entry name" value="GST_CTER"/>
    <property type="match status" value="1"/>
</dbReference>
<dbReference type="PANTHER" id="PTHR44051:SF21">
    <property type="entry name" value="GLUTATHIONE S-TRANSFERASE FAMILY PROTEIN"/>
    <property type="match status" value="1"/>
</dbReference>
<dbReference type="PANTHER" id="PTHR44051">
    <property type="entry name" value="GLUTATHIONE S-TRANSFERASE-RELATED"/>
    <property type="match status" value="1"/>
</dbReference>
<dbReference type="PROSITE" id="PS50404">
    <property type="entry name" value="GST_NTER"/>
    <property type="match status" value="1"/>
</dbReference>
<proteinExistence type="predicted"/>
<dbReference type="SUPFAM" id="SSF52833">
    <property type="entry name" value="Thioredoxin-like"/>
    <property type="match status" value="1"/>
</dbReference>
<comment type="caution">
    <text evidence="3">The sequence shown here is derived from an EMBL/GenBank/DDBJ whole genome shotgun (WGS) entry which is preliminary data.</text>
</comment>
<reference evidence="3" key="1">
    <citation type="journal article" date="2015" name="Nature">
        <title>Complex archaea that bridge the gap between prokaryotes and eukaryotes.</title>
        <authorList>
            <person name="Spang A."/>
            <person name="Saw J.H."/>
            <person name="Jorgensen S.L."/>
            <person name="Zaremba-Niedzwiedzka K."/>
            <person name="Martijn J."/>
            <person name="Lind A.E."/>
            <person name="van Eijk R."/>
            <person name="Schleper C."/>
            <person name="Guy L."/>
            <person name="Ettema T.J."/>
        </authorList>
    </citation>
    <scope>NUCLEOTIDE SEQUENCE</scope>
</reference>
<evidence type="ECO:0008006" key="4">
    <source>
        <dbReference type="Google" id="ProtNLM"/>
    </source>
</evidence>
<dbReference type="SFLD" id="SFLDG00358">
    <property type="entry name" value="Main_(cytGST)"/>
    <property type="match status" value="1"/>
</dbReference>
<dbReference type="InterPro" id="IPR004045">
    <property type="entry name" value="Glutathione_S-Trfase_N"/>
</dbReference>
<feature type="domain" description="GST C-terminal" evidence="2">
    <location>
        <begin position="85"/>
        <end position="214"/>
    </location>
</feature>
<dbReference type="CDD" id="cd03046">
    <property type="entry name" value="GST_N_GTT1_like"/>
    <property type="match status" value="1"/>
</dbReference>
<dbReference type="InterPro" id="IPR004046">
    <property type="entry name" value="GST_C"/>
</dbReference>
<dbReference type="InterPro" id="IPR040079">
    <property type="entry name" value="Glutathione_S-Trfase"/>
</dbReference>
<protein>
    <recommendedName>
        <fullName evidence="4">GST N-terminal domain-containing protein</fullName>
    </recommendedName>
</protein>